<sequence>MKAPRGFTLIESIIVMVVMAFVMLTMTHFLVPQISQSADPHYQSRVKSLGQSLMTQILARSFDQQNAVVGGGVRCTLDGNAGSPICSGLSGAEFPLGPDKGEVPATFNDVDDFIGCWASAPNKNCDNDLYALISSGEDSAYHNFQADIDVTYHLSTSKQMIKKVTLIVKASNQAPIELIAYKGNY</sequence>
<evidence type="ECO:0000313" key="3">
    <source>
        <dbReference type="Proteomes" id="UP000031672"/>
    </source>
</evidence>
<keyword evidence="1" id="KW-0812">Transmembrane</keyword>
<reference evidence="2 3" key="1">
    <citation type="submission" date="2014-11" db="EMBL/GenBank/DDBJ databases">
        <title>Draft Genome Sequence of Vibrio piscirenalis strains CECT 8603T and CECT 8604, two marine Gammaproteobacterium isolated from cultured gilthead sea bream (Sparus aurata).</title>
        <authorList>
            <person name="Arahal D.R."/>
            <person name="Rodrigo-Torres L."/>
            <person name="Lucena T."/>
            <person name="Pujalte M.J."/>
        </authorList>
    </citation>
    <scope>NUCLEOTIDE SEQUENCE [LARGE SCALE GENOMIC DNA]</scope>
    <source>
        <strain evidence="2 3">DCR 1-4-2</strain>
    </source>
</reference>
<feature type="transmembrane region" description="Helical" evidence="1">
    <location>
        <begin position="12"/>
        <end position="31"/>
    </location>
</feature>
<proteinExistence type="predicted"/>
<accession>A0A0C2NMR8</accession>
<gene>
    <name evidence="2" type="ORF">OJ16_12010</name>
</gene>
<keyword evidence="1" id="KW-0472">Membrane</keyword>
<protein>
    <submittedName>
        <fullName evidence="2">MSHA biogenesis protein MshD</fullName>
    </submittedName>
</protein>
<evidence type="ECO:0000256" key="1">
    <source>
        <dbReference type="SAM" id="Phobius"/>
    </source>
</evidence>
<dbReference type="EMBL" id="JTKH01000021">
    <property type="protein sequence ID" value="KII77570.1"/>
    <property type="molecule type" value="Genomic_DNA"/>
</dbReference>
<dbReference type="Proteomes" id="UP000031672">
    <property type="component" value="Unassembled WGS sequence"/>
</dbReference>
<dbReference type="InterPro" id="IPR012902">
    <property type="entry name" value="N_methyl_site"/>
</dbReference>
<dbReference type="NCBIfam" id="TIGR02532">
    <property type="entry name" value="IV_pilin_GFxxxE"/>
    <property type="match status" value="1"/>
</dbReference>
<accession>A0A0C2NYJ8</accession>
<comment type="caution">
    <text evidence="2">The sequence shown here is derived from an EMBL/GenBank/DDBJ whole genome shotgun (WGS) entry which is preliminary data.</text>
</comment>
<dbReference type="PROSITE" id="PS00409">
    <property type="entry name" value="PROKAR_NTER_METHYL"/>
    <property type="match status" value="1"/>
</dbReference>
<dbReference type="AlphaFoldDB" id="A0A0C2NMR8"/>
<name>A0A0C2NMR8_9VIBR</name>
<dbReference type="RefSeq" id="WP_040990966.1">
    <property type="nucleotide sequence ID" value="NZ_JTKH01000021.1"/>
</dbReference>
<dbReference type="STRING" id="1461322.OJ16_12010"/>
<organism evidence="2 3">
    <name type="scientific">Vibrio renipiscarius</name>
    <dbReference type="NCBI Taxonomy" id="1461322"/>
    <lineage>
        <taxon>Bacteria</taxon>
        <taxon>Pseudomonadati</taxon>
        <taxon>Pseudomonadota</taxon>
        <taxon>Gammaproteobacteria</taxon>
        <taxon>Vibrionales</taxon>
        <taxon>Vibrionaceae</taxon>
        <taxon>Vibrio</taxon>
    </lineage>
</organism>
<evidence type="ECO:0000313" key="2">
    <source>
        <dbReference type="EMBL" id="KII77570.1"/>
    </source>
</evidence>
<dbReference type="Pfam" id="PF07963">
    <property type="entry name" value="N_methyl"/>
    <property type="match status" value="1"/>
</dbReference>
<keyword evidence="1" id="KW-1133">Transmembrane helix</keyword>
<dbReference type="OrthoDB" id="5593857at2"/>
<keyword evidence="3" id="KW-1185">Reference proteome</keyword>